<dbReference type="AlphaFoldDB" id="W7E544"/>
<gene>
    <name evidence="2" type="ORF">COCVIDRAFT_20924</name>
</gene>
<dbReference type="GeneID" id="26252621"/>
<evidence type="ECO:0000256" key="1">
    <source>
        <dbReference type="SAM" id="Phobius"/>
    </source>
</evidence>
<sequence length="237" mass="25296">MQQAHQTSWEVIQNAWDADRNNEAAIRKATKEIAGATATIERMFEEALVAAVSRAKNIRNDSSGEDIWEAMVATRKLLLLYPDLRNGLRKLESILKLKQDSTNKKIGAAAITGGIVALYAAGFFLGPPAIAGCFLYSWVTAGAASTALGIGGILGGGTALVAGPTAVYNHSSQVSRYVEGSLTSFDTCSKTTKEVFPKFNHETSLPHNCLLDGEDLACGYGGNLGGQKGRLSEKSWR</sequence>
<reference evidence="2 3" key="1">
    <citation type="journal article" date="2013" name="PLoS Genet.">
        <title>Comparative genome structure, secondary metabolite, and effector coding capacity across Cochliobolus pathogens.</title>
        <authorList>
            <person name="Condon B.J."/>
            <person name="Leng Y."/>
            <person name="Wu D."/>
            <person name="Bushley K.E."/>
            <person name="Ohm R.A."/>
            <person name="Otillar R."/>
            <person name="Martin J."/>
            <person name="Schackwitz W."/>
            <person name="Grimwood J."/>
            <person name="MohdZainudin N."/>
            <person name="Xue C."/>
            <person name="Wang R."/>
            <person name="Manning V.A."/>
            <person name="Dhillon B."/>
            <person name="Tu Z.J."/>
            <person name="Steffenson B.J."/>
            <person name="Salamov A."/>
            <person name="Sun H."/>
            <person name="Lowry S."/>
            <person name="LaButti K."/>
            <person name="Han J."/>
            <person name="Copeland A."/>
            <person name="Lindquist E."/>
            <person name="Barry K."/>
            <person name="Schmutz J."/>
            <person name="Baker S.E."/>
            <person name="Ciuffetti L.M."/>
            <person name="Grigoriev I.V."/>
            <person name="Zhong S."/>
            <person name="Turgeon B.G."/>
        </authorList>
    </citation>
    <scope>NUCLEOTIDE SEQUENCE [LARGE SCALE GENOMIC DNA]</scope>
    <source>
        <strain evidence="2 3">FI3</strain>
    </source>
</reference>
<keyword evidence="3" id="KW-1185">Reference proteome</keyword>
<dbReference type="HOGENOM" id="CLU_1170478_0_0_1"/>
<evidence type="ECO:0000313" key="2">
    <source>
        <dbReference type="EMBL" id="EUN21120.1"/>
    </source>
</evidence>
<feature type="transmembrane region" description="Helical" evidence="1">
    <location>
        <begin position="106"/>
        <end position="126"/>
    </location>
</feature>
<dbReference type="EMBL" id="KI968863">
    <property type="protein sequence ID" value="EUN21120.1"/>
    <property type="molecule type" value="Genomic_DNA"/>
</dbReference>
<organism evidence="2 3">
    <name type="scientific">Bipolaris victoriae (strain FI3)</name>
    <name type="common">Victoria blight of oats agent</name>
    <name type="synonym">Cochliobolus victoriae</name>
    <dbReference type="NCBI Taxonomy" id="930091"/>
    <lineage>
        <taxon>Eukaryota</taxon>
        <taxon>Fungi</taxon>
        <taxon>Dikarya</taxon>
        <taxon>Ascomycota</taxon>
        <taxon>Pezizomycotina</taxon>
        <taxon>Dothideomycetes</taxon>
        <taxon>Pleosporomycetidae</taxon>
        <taxon>Pleosporales</taxon>
        <taxon>Pleosporineae</taxon>
        <taxon>Pleosporaceae</taxon>
        <taxon>Bipolaris</taxon>
    </lineage>
</organism>
<accession>W7E544</accession>
<keyword evidence="1" id="KW-0472">Membrane</keyword>
<keyword evidence="1" id="KW-0812">Transmembrane</keyword>
<name>W7E544_BIPV3</name>
<dbReference type="Proteomes" id="UP000054337">
    <property type="component" value="Unassembled WGS sequence"/>
</dbReference>
<feature type="transmembrane region" description="Helical" evidence="1">
    <location>
        <begin position="138"/>
        <end position="162"/>
    </location>
</feature>
<evidence type="ECO:0000313" key="3">
    <source>
        <dbReference type="Proteomes" id="UP000054337"/>
    </source>
</evidence>
<dbReference type="RefSeq" id="XP_014550694.1">
    <property type="nucleotide sequence ID" value="XM_014695208.1"/>
</dbReference>
<proteinExistence type="predicted"/>
<keyword evidence="1" id="KW-1133">Transmembrane helix</keyword>
<protein>
    <submittedName>
        <fullName evidence="2">Uncharacterized protein</fullName>
    </submittedName>
</protein>